<dbReference type="AlphaFoldDB" id="D0WGZ8"/>
<dbReference type="CDD" id="cd00060">
    <property type="entry name" value="FHA"/>
    <property type="match status" value="1"/>
</dbReference>
<proteinExistence type="predicted"/>
<dbReference type="InterPro" id="IPR008984">
    <property type="entry name" value="SMAD_FHA_dom_sf"/>
</dbReference>
<feature type="domain" description="FHA" evidence="3">
    <location>
        <begin position="385"/>
        <end position="435"/>
    </location>
</feature>
<dbReference type="Gene3D" id="3.30.2320.60">
    <property type="entry name" value="FhaA, phosphopeptide-binding domain (DUF3662)"/>
    <property type="match status" value="1"/>
</dbReference>
<dbReference type="Pfam" id="PF12401">
    <property type="entry name" value="FhaA_N"/>
    <property type="match status" value="1"/>
</dbReference>
<dbReference type="GeneID" id="85007778"/>
<dbReference type="HOGENOM" id="CLU_047963_3_0_11"/>
<dbReference type="SUPFAM" id="SSF49879">
    <property type="entry name" value="SMAD/FHA domain"/>
    <property type="match status" value="1"/>
</dbReference>
<dbReference type="STRING" id="649764.HMPREF0762_01263"/>
<dbReference type="SMART" id="SM00240">
    <property type="entry name" value="FHA"/>
    <property type="match status" value="1"/>
</dbReference>
<dbReference type="InterPro" id="IPR042287">
    <property type="entry name" value="FhaA_N_sf"/>
</dbReference>
<dbReference type="PROSITE" id="PS50006">
    <property type="entry name" value="FHA_DOMAIN"/>
    <property type="match status" value="1"/>
</dbReference>
<organism evidence="4 5">
    <name type="scientific">Slackia exigua (strain ATCC 700122 / DSM 15923 / CIP 105133 / JCM 11022 / KCTC 5966 / S-7)</name>
    <dbReference type="NCBI Taxonomy" id="649764"/>
    <lineage>
        <taxon>Bacteria</taxon>
        <taxon>Bacillati</taxon>
        <taxon>Actinomycetota</taxon>
        <taxon>Coriobacteriia</taxon>
        <taxon>Eggerthellales</taxon>
        <taxon>Eggerthellaceae</taxon>
        <taxon>Slackia</taxon>
    </lineage>
</organism>
<evidence type="ECO:0000259" key="3">
    <source>
        <dbReference type="PROSITE" id="PS50006"/>
    </source>
</evidence>
<dbReference type="InterPro" id="IPR022128">
    <property type="entry name" value="FhaA_N"/>
</dbReference>
<evidence type="ECO:0000313" key="5">
    <source>
        <dbReference type="Proteomes" id="UP000006001"/>
    </source>
</evidence>
<dbReference type="PANTHER" id="PTHR23308">
    <property type="entry name" value="NUCLEAR INHIBITOR OF PROTEIN PHOSPHATASE-1"/>
    <property type="match status" value="1"/>
</dbReference>
<sequence>MGLFSRSGNPEGSGGKVFDTPLSPVQIVKKAEKQMRREKILSAGREYAPTLYTVLVNGDDDQRLFGFYPTLAGECETRLSATAAADGLTMDGQPLVRFIVDDTLRRGKFDIVAEVVSASIVKQLRAEEMQRYSMSPASAQAPAPAPHQAAGDLPHPAQPMPAAPADPYARSGAYETPYRADQNAAYPQYDAYAPETREKPPLPRVPKEEIDYSLDYGEYTFDSKNFADYDDKDAAAASRDAQANDGQDAFDVPSPVSNPLYSSHKADSVPLVFDKKPRVAADAPAAAAARAEGEPDQASYQAHGQVFGLPEIYPAGAPAPAPAPAAPRPAAPAPYTPAGRVPEHATTAFTGGAQASAYAPSQGSAHARLVNTVSMRTYDLATNRILIGRETSNDIVVNDLNTSRHHAEIRFEPQGVWVITDLGSTNGTYVNGQFVTRRGLQEGDRITLGVTDFVFTLR</sequence>
<dbReference type="OrthoDB" id="151099at2"/>
<gene>
    <name evidence="4" type="ORF">HMPREF0762_01263</name>
</gene>
<dbReference type="EMBL" id="ACUX02000007">
    <property type="protein sequence ID" value="EEZ61185.1"/>
    <property type="molecule type" value="Genomic_DNA"/>
</dbReference>
<dbReference type="Proteomes" id="UP000006001">
    <property type="component" value="Unassembled WGS sequence"/>
</dbReference>
<feature type="compositionally biased region" description="Pro residues" evidence="2">
    <location>
        <begin position="318"/>
        <end position="335"/>
    </location>
</feature>
<dbReference type="RefSeq" id="WP_006362518.1">
    <property type="nucleotide sequence ID" value="NZ_GG700630.1"/>
</dbReference>
<dbReference type="eggNOG" id="COG1716">
    <property type="taxonomic scope" value="Bacteria"/>
</dbReference>
<dbReference type="Pfam" id="PF00498">
    <property type="entry name" value="FHA"/>
    <property type="match status" value="1"/>
</dbReference>
<reference evidence="4" key="1">
    <citation type="submission" date="2009-10" db="EMBL/GenBank/DDBJ databases">
        <authorList>
            <person name="Weinstock G."/>
            <person name="Sodergren E."/>
            <person name="Clifton S."/>
            <person name="Fulton L."/>
            <person name="Fulton B."/>
            <person name="Courtney L."/>
            <person name="Fronick C."/>
            <person name="Harrison M."/>
            <person name="Strong C."/>
            <person name="Farmer C."/>
            <person name="Delahaunty K."/>
            <person name="Markovic C."/>
            <person name="Hall O."/>
            <person name="Minx P."/>
            <person name="Tomlinson C."/>
            <person name="Mitreva M."/>
            <person name="Nelson J."/>
            <person name="Hou S."/>
            <person name="Wollam A."/>
            <person name="Pepin K.H."/>
            <person name="Johnson M."/>
            <person name="Bhonagiri V."/>
            <person name="Nash W.E."/>
            <person name="Warren W."/>
            <person name="Chinwalla A."/>
            <person name="Mardis E.R."/>
            <person name="Wilson R.K."/>
        </authorList>
    </citation>
    <scope>NUCLEOTIDE SEQUENCE [LARGE SCALE GENOMIC DNA]</scope>
    <source>
        <strain evidence="4">ATCC 700122</strain>
    </source>
</reference>
<evidence type="ECO:0000313" key="4">
    <source>
        <dbReference type="EMBL" id="EEZ61185.1"/>
    </source>
</evidence>
<feature type="region of interest" description="Disordered" evidence="2">
    <location>
        <begin position="318"/>
        <end position="338"/>
    </location>
</feature>
<dbReference type="InterPro" id="IPR050923">
    <property type="entry name" value="Cell_Proc_Reg/RNA_Proc"/>
</dbReference>
<dbReference type="Gene3D" id="2.60.200.20">
    <property type="match status" value="1"/>
</dbReference>
<protein>
    <submittedName>
        <fullName evidence="4">FHA domain protein</fullName>
    </submittedName>
</protein>
<keyword evidence="1" id="KW-0597">Phosphoprotein</keyword>
<feature type="compositionally biased region" description="Low complexity" evidence="2">
    <location>
        <begin position="135"/>
        <end position="150"/>
    </location>
</feature>
<keyword evidence="5" id="KW-1185">Reference proteome</keyword>
<evidence type="ECO:0000256" key="2">
    <source>
        <dbReference type="SAM" id="MobiDB-lite"/>
    </source>
</evidence>
<name>D0WGZ8_SLAES</name>
<evidence type="ECO:0000256" key="1">
    <source>
        <dbReference type="ARBA" id="ARBA00022553"/>
    </source>
</evidence>
<feature type="region of interest" description="Disordered" evidence="2">
    <location>
        <begin position="132"/>
        <end position="172"/>
    </location>
</feature>
<comment type="caution">
    <text evidence="4">The sequence shown here is derived from an EMBL/GenBank/DDBJ whole genome shotgun (WGS) entry which is preliminary data.</text>
</comment>
<accession>D0WGZ8</accession>
<dbReference type="InterPro" id="IPR000253">
    <property type="entry name" value="FHA_dom"/>
</dbReference>